<organism evidence="2 3">
    <name type="scientific">Aristolochia fimbriata</name>
    <name type="common">White veined hardy Dutchman's pipe vine</name>
    <dbReference type="NCBI Taxonomy" id="158543"/>
    <lineage>
        <taxon>Eukaryota</taxon>
        <taxon>Viridiplantae</taxon>
        <taxon>Streptophyta</taxon>
        <taxon>Embryophyta</taxon>
        <taxon>Tracheophyta</taxon>
        <taxon>Spermatophyta</taxon>
        <taxon>Magnoliopsida</taxon>
        <taxon>Magnoliidae</taxon>
        <taxon>Piperales</taxon>
        <taxon>Aristolochiaceae</taxon>
        <taxon>Aristolochia</taxon>
    </lineage>
</organism>
<protein>
    <recommendedName>
        <fullName evidence="1">Rhodanese domain-containing protein</fullName>
    </recommendedName>
</protein>
<dbReference type="EMBL" id="JAINDJ010000002">
    <property type="protein sequence ID" value="KAG9456478.1"/>
    <property type="molecule type" value="Genomic_DNA"/>
</dbReference>
<accession>A0AAV7F664</accession>
<gene>
    <name evidence="2" type="ORF">H6P81_000986</name>
</gene>
<dbReference type="InterPro" id="IPR001763">
    <property type="entry name" value="Rhodanese-like_dom"/>
</dbReference>
<dbReference type="Proteomes" id="UP000825729">
    <property type="component" value="Unassembled WGS sequence"/>
</dbReference>
<dbReference type="AlphaFoldDB" id="A0AAV7F664"/>
<keyword evidence="3" id="KW-1185">Reference proteome</keyword>
<dbReference type="PANTHER" id="PTHR31317:SF14">
    <property type="entry name" value="DUF1005 FAMILY PROTEIN (DUF1005)"/>
    <property type="match status" value="1"/>
</dbReference>
<sequence>MDPCPFVRLTVESLALKLPFASRPAGPGVHPSTSPCFCKIRLHNFSPQTTPLPLYASDDVSAAAAASPTSSSFSSASGAAASSSGAVLFQLDPATLSRLPKSAALEVAVYTGRMGATCGFRSGKLLGRFRVDLDLSGAETRACVYHNGWTKIGKHGGEEEKEKERKPSARLHLLVRSESEPRFVFQFGGEPECSPVVFQIQGNIRQPVFTCKFTAPRSLQLDYTNTSSGWMMGSSYRTEKERYGRERKGWRVMIFDLSGSPVAAASMTTPFVPSPGLDRVSRSNPGAWLILRPNGFSDNNAWKPWARLEAWREKRPIDALGYKLELITDSSGPAYGHPIAESQLSVHKGGLFCIDGRSAAVGVRDGLASASPAGSASVAGFVMGATVEGEGKVSKPTVEVGTQHVACMGDAALFVALSAAVDLSMDACRLFSHKLRKELSCDRQDSIS</sequence>
<proteinExistence type="predicted"/>
<name>A0AAV7F664_ARIFI</name>
<reference evidence="2 3" key="1">
    <citation type="submission" date="2021-07" db="EMBL/GenBank/DDBJ databases">
        <title>The Aristolochia fimbriata genome: insights into angiosperm evolution, floral development and chemical biosynthesis.</title>
        <authorList>
            <person name="Jiao Y."/>
        </authorList>
    </citation>
    <scope>NUCLEOTIDE SEQUENCE [LARGE SCALE GENOMIC DNA]</scope>
    <source>
        <strain evidence="2">IBCAS-2021</strain>
        <tissue evidence="2">Leaf</tissue>
    </source>
</reference>
<dbReference type="InterPro" id="IPR010410">
    <property type="entry name" value="DUF1005"/>
</dbReference>
<evidence type="ECO:0000259" key="1">
    <source>
        <dbReference type="PROSITE" id="PS50206"/>
    </source>
</evidence>
<evidence type="ECO:0000313" key="3">
    <source>
        <dbReference type="Proteomes" id="UP000825729"/>
    </source>
</evidence>
<comment type="caution">
    <text evidence="2">The sequence shown here is derived from an EMBL/GenBank/DDBJ whole genome shotgun (WGS) entry which is preliminary data.</text>
</comment>
<dbReference type="PANTHER" id="PTHR31317">
    <property type="entry name" value="OS08G0163500 PROTEIN"/>
    <property type="match status" value="1"/>
</dbReference>
<dbReference type="Pfam" id="PF06219">
    <property type="entry name" value="DUF1005"/>
    <property type="match status" value="1"/>
</dbReference>
<feature type="domain" description="Rhodanese" evidence="1">
    <location>
        <begin position="93"/>
        <end position="161"/>
    </location>
</feature>
<evidence type="ECO:0000313" key="2">
    <source>
        <dbReference type="EMBL" id="KAG9456478.1"/>
    </source>
</evidence>
<dbReference type="PROSITE" id="PS50206">
    <property type="entry name" value="RHODANESE_3"/>
    <property type="match status" value="1"/>
</dbReference>